<reference evidence="2" key="1">
    <citation type="submission" date="2018-04" db="EMBL/GenBank/DDBJ databases">
        <authorList>
            <person name="Go L.Y."/>
            <person name="Mitchell J.A."/>
        </authorList>
    </citation>
    <scope>NUCLEOTIDE SEQUENCE</scope>
    <source>
        <tissue evidence="2">Whole organism</tissue>
    </source>
</reference>
<evidence type="ECO:0000313" key="2">
    <source>
        <dbReference type="EMBL" id="SSX05192.1"/>
    </source>
</evidence>
<dbReference type="AlphaFoldDB" id="A0A336KM92"/>
<accession>A0A336KM92</accession>
<dbReference type="SUPFAM" id="SSF141673">
    <property type="entry name" value="MOSC N-terminal domain-like"/>
    <property type="match status" value="1"/>
</dbReference>
<dbReference type="EMBL" id="UFQT01000591">
    <property type="protein sequence ID" value="SSX25553.1"/>
    <property type="molecule type" value="Genomic_DNA"/>
</dbReference>
<feature type="domain" description="MOSC" evidence="1">
    <location>
        <begin position="187"/>
        <end position="329"/>
    </location>
</feature>
<dbReference type="PROSITE" id="PS51340">
    <property type="entry name" value="MOSC"/>
    <property type="match status" value="1"/>
</dbReference>
<sequence>MSSSFLRNRKFLLTLGAAVAGGGYFYYQNRTNCFFNQKWEKIGRISHLYIYPVKSCSHIEVSQIQATQMGATLENNLGDRVFMVINENKELCTARSFPRLVLIKPSYDENYNTLILSANGFSDYQIDLDMLRNDDERKDIKNATIWESKVNVIDLGDAASEWITKVCDVGSSGKLRLVYYPETKCVRKLREKHKIYKEMSEEHIGALQDATSFMLLNNASLDDLNTKLEKPVDPTQFRPNIVIEDAKPYDEDNWKFIKIGDKTVMKTLKPCTRGTFSAVDQKTGEHSKDGEPLKTLNTYRKIDGLPVMGVNVGVFQSGEIKIGDDVFVSYKKDDKTSNSDTKGKFSSYIFLNDNVKK</sequence>
<dbReference type="InterPro" id="IPR005303">
    <property type="entry name" value="MOCOS_middle"/>
</dbReference>
<dbReference type="Pfam" id="PF03473">
    <property type="entry name" value="MOSC"/>
    <property type="match status" value="1"/>
</dbReference>
<reference evidence="3" key="2">
    <citation type="submission" date="2018-07" db="EMBL/GenBank/DDBJ databases">
        <authorList>
            <person name="Quirk P.G."/>
            <person name="Krulwich T.A."/>
        </authorList>
    </citation>
    <scope>NUCLEOTIDE SEQUENCE</scope>
</reference>
<dbReference type="Pfam" id="PF03476">
    <property type="entry name" value="MOSC_N"/>
    <property type="match status" value="1"/>
</dbReference>
<dbReference type="PANTHER" id="PTHR14237:SF19">
    <property type="entry name" value="MITOCHONDRIAL AMIDOXIME REDUCING COMPONENT 1"/>
    <property type="match status" value="1"/>
</dbReference>
<protein>
    <submittedName>
        <fullName evidence="2">CSON012457 protein</fullName>
    </submittedName>
</protein>
<dbReference type="EMBL" id="UFQS01000591">
    <property type="protein sequence ID" value="SSX05192.1"/>
    <property type="molecule type" value="Genomic_DNA"/>
</dbReference>
<evidence type="ECO:0000313" key="3">
    <source>
        <dbReference type="EMBL" id="SSX25553.1"/>
    </source>
</evidence>
<gene>
    <name evidence="2" type="primary">CSON012457</name>
</gene>
<dbReference type="GO" id="GO:0030151">
    <property type="term" value="F:molybdenum ion binding"/>
    <property type="evidence" value="ECO:0007669"/>
    <property type="project" value="InterPro"/>
</dbReference>
<dbReference type="SUPFAM" id="SSF50800">
    <property type="entry name" value="PK beta-barrel domain-like"/>
    <property type="match status" value="1"/>
</dbReference>
<dbReference type="VEuPathDB" id="VectorBase:CSON012457"/>
<dbReference type="OMA" id="MFLVYNE"/>
<dbReference type="GO" id="GO:0003824">
    <property type="term" value="F:catalytic activity"/>
    <property type="evidence" value="ECO:0007669"/>
    <property type="project" value="InterPro"/>
</dbReference>
<proteinExistence type="predicted"/>
<dbReference type="GO" id="GO:0030170">
    <property type="term" value="F:pyridoxal phosphate binding"/>
    <property type="evidence" value="ECO:0007669"/>
    <property type="project" value="InterPro"/>
</dbReference>
<dbReference type="InterPro" id="IPR005302">
    <property type="entry name" value="MoCF_Sase_C"/>
</dbReference>
<organism evidence="2">
    <name type="scientific">Culicoides sonorensis</name>
    <name type="common">Biting midge</name>
    <dbReference type="NCBI Taxonomy" id="179676"/>
    <lineage>
        <taxon>Eukaryota</taxon>
        <taxon>Metazoa</taxon>
        <taxon>Ecdysozoa</taxon>
        <taxon>Arthropoda</taxon>
        <taxon>Hexapoda</taxon>
        <taxon>Insecta</taxon>
        <taxon>Pterygota</taxon>
        <taxon>Neoptera</taxon>
        <taxon>Endopterygota</taxon>
        <taxon>Diptera</taxon>
        <taxon>Nematocera</taxon>
        <taxon>Chironomoidea</taxon>
        <taxon>Ceratopogonidae</taxon>
        <taxon>Ceratopogoninae</taxon>
        <taxon>Culicoides</taxon>
        <taxon>Monoculicoides</taxon>
    </lineage>
</organism>
<dbReference type="InterPro" id="IPR011037">
    <property type="entry name" value="Pyrv_Knase-like_insert_dom_sf"/>
</dbReference>
<name>A0A336KM92_CULSO</name>
<evidence type="ECO:0000259" key="1">
    <source>
        <dbReference type="PROSITE" id="PS51340"/>
    </source>
</evidence>
<dbReference type="PANTHER" id="PTHR14237">
    <property type="entry name" value="MOLYBDOPTERIN COFACTOR SULFURASE MOSC"/>
    <property type="match status" value="1"/>
</dbReference>